<dbReference type="PANTHER" id="PTHR43840">
    <property type="entry name" value="MITOCHONDRIAL METAL TRANSPORTER 1-RELATED"/>
    <property type="match status" value="1"/>
</dbReference>
<comment type="catalytic activity">
    <reaction evidence="12">
        <text>Cd(2+)(in) + H(+)(out) = Cd(2+)(out) + H(+)(in)</text>
        <dbReference type="Rhea" id="RHEA:28739"/>
        <dbReference type="ChEBI" id="CHEBI:15378"/>
        <dbReference type="ChEBI" id="CHEBI:48775"/>
    </reaction>
</comment>
<dbReference type="InterPro" id="IPR058533">
    <property type="entry name" value="Cation_efflux_TM"/>
</dbReference>
<dbReference type="NCBIfam" id="TIGR01297">
    <property type="entry name" value="CDF"/>
    <property type="match status" value="1"/>
</dbReference>
<evidence type="ECO:0000256" key="5">
    <source>
        <dbReference type="ARBA" id="ARBA00022496"/>
    </source>
</evidence>
<protein>
    <recommendedName>
        <fullName evidence="15">Cation-efflux pump FieF</fullName>
    </recommendedName>
    <alternativeName>
        <fullName evidence="14">Protein p34</fullName>
    </alternativeName>
</protein>
<keyword evidence="7" id="KW-0862">Zinc</keyword>
<evidence type="ECO:0000256" key="9">
    <source>
        <dbReference type="ARBA" id="ARBA00023136"/>
    </source>
</evidence>
<evidence type="ECO:0000256" key="12">
    <source>
        <dbReference type="ARBA" id="ARBA00050984"/>
    </source>
</evidence>
<reference evidence="20 21" key="1">
    <citation type="submission" date="2017-09" db="EMBL/GenBank/DDBJ databases">
        <authorList>
            <person name="Ehlers B."/>
            <person name="Leendertz F.H."/>
        </authorList>
    </citation>
    <scope>NUCLEOTIDE SEQUENCE [LARGE SCALE GENOMIC DNA]</scope>
    <source>
        <strain evidence="20 21">USBA 140</strain>
    </source>
</reference>
<dbReference type="GO" id="GO:0005886">
    <property type="term" value="C:plasma membrane"/>
    <property type="evidence" value="ECO:0007669"/>
    <property type="project" value="UniProtKB-SubCell"/>
</dbReference>
<evidence type="ECO:0000256" key="14">
    <source>
        <dbReference type="ARBA" id="ARBA00068882"/>
    </source>
</evidence>
<keyword evidence="7" id="KW-0864">Zinc transport</keyword>
<evidence type="ECO:0000313" key="21">
    <source>
        <dbReference type="Proteomes" id="UP000219621"/>
    </source>
</evidence>
<dbReference type="Pfam" id="PF16916">
    <property type="entry name" value="ZT_dimer"/>
    <property type="match status" value="1"/>
</dbReference>
<dbReference type="InterPro" id="IPR036837">
    <property type="entry name" value="Cation_efflux_CTD_sf"/>
</dbReference>
<organism evidence="20 21">
    <name type="scientific">Caenispirillum bisanense</name>
    <dbReference type="NCBI Taxonomy" id="414052"/>
    <lineage>
        <taxon>Bacteria</taxon>
        <taxon>Pseudomonadati</taxon>
        <taxon>Pseudomonadota</taxon>
        <taxon>Alphaproteobacteria</taxon>
        <taxon>Rhodospirillales</taxon>
        <taxon>Novispirillaceae</taxon>
        <taxon>Caenispirillum</taxon>
    </lineage>
</organism>
<feature type="domain" description="Cation efflux protein transmembrane" evidence="18">
    <location>
        <begin position="28"/>
        <end position="220"/>
    </location>
</feature>
<feature type="transmembrane region" description="Helical" evidence="17">
    <location>
        <begin position="167"/>
        <end position="189"/>
    </location>
</feature>
<dbReference type="PANTHER" id="PTHR43840:SF41">
    <property type="entry name" value="CATION-EFFLUX PUMP FIEF"/>
    <property type="match status" value="1"/>
</dbReference>
<keyword evidence="21" id="KW-1185">Reference proteome</keyword>
<dbReference type="InterPro" id="IPR027469">
    <property type="entry name" value="Cation_efflux_TMD_sf"/>
</dbReference>
<dbReference type="InterPro" id="IPR002524">
    <property type="entry name" value="Cation_efflux"/>
</dbReference>
<comment type="catalytic activity">
    <reaction evidence="10">
        <text>Fe(2+)(in) + H(+)(out) = Fe(2+)(out) + H(+)(in)</text>
        <dbReference type="Rhea" id="RHEA:29439"/>
        <dbReference type="ChEBI" id="CHEBI:15378"/>
        <dbReference type="ChEBI" id="CHEBI:29033"/>
    </reaction>
</comment>
<dbReference type="Proteomes" id="UP000219621">
    <property type="component" value="Unassembled WGS sequence"/>
</dbReference>
<comment type="subcellular location">
    <subcellularLocation>
        <location evidence="1">Cell membrane</location>
        <topology evidence="1">Multi-pass membrane protein</topology>
    </subcellularLocation>
</comment>
<comment type="subunit">
    <text evidence="13">Homodimer. The subunits are held together in a parallel orientation through zinc binding at the interface of the cytoplasmic domains.</text>
</comment>
<gene>
    <name evidence="20" type="ORF">SAMN05421508_106270</name>
</gene>
<evidence type="ECO:0000256" key="1">
    <source>
        <dbReference type="ARBA" id="ARBA00004651"/>
    </source>
</evidence>
<feature type="transmembrane region" description="Helical" evidence="17">
    <location>
        <begin position="25"/>
        <end position="46"/>
    </location>
</feature>
<dbReference type="GO" id="GO:0015086">
    <property type="term" value="F:cadmium ion transmembrane transporter activity"/>
    <property type="evidence" value="ECO:0007669"/>
    <property type="project" value="TreeGrafter"/>
</dbReference>
<dbReference type="SUPFAM" id="SSF160240">
    <property type="entry name" value="Cation efflux protein cytoplasmic domain-like"/>
    <property type="match status" value="1"/>
</dbReference>
<evidence type="ECO:0000259" key="18">
    <source>
        <dbReference type="Pfam" id="PF01545"/>
    </source>
</evidence>
<keyword evidence="8 17" id="KW-1133">Transmembrane helix</keyword>
<evidence type="ECO:0000313" key="20">
    <source>
        <dbReference type="EMBL" id="SOD97138.1"/>
    </source>
</evidence>
<dbReference type="Gene3D" id="3.30.70.1350">
    <property type="entry name" value="Cation efflux protein, cytoplasmic domain"/>
    <property type="match status" value="1"/>
</dbReference>
<dbReference type="FunFam" id="3.30.70.1350:FF:000002">
    <property type="entry name" value="Ferrous-iron efflux pump FieF"/>
    <property type="match status" value="1"/>
</dbReference>
<evidence type="ECO:0000256" key="15">
    <source>
        <dbReference type="ARBA" id="ARBA00072262"/>
    </source>
</evidence>
<evidence type="ECO:0000256" key="11">
    <source>
        <dbReference type="ARBA" id="ARBA00047695"/>
    </source>
</evidence>
<evidence type="ECO:0000256" key="4">
    <source>
        <dbReference type="ARBA" id="ARBA00022475"/>
    </source>
</evidence>
<keyword evidence="3" id="KW-0813">Transport</keyword>
<proteinExistence type="inferred from homology"/>
<evidence type="ECO:0000259" key="19">
    <source>
        <dbReference type="Pfam" id="PF16916"/>
    </source>
</evidence>
<feature type="domain" description="Cation efflux protein cytoplasmic" evidence="19">
    <location>
        <begin position="225"/>
        <end position="300"/>
    </location>
</feature>
<comment type="similarity">
    <text evidence="2">Belongs to the cation diffusion facilitator (CDF) transporter (TC 2.A.4) family. FieF subfamily.</text>
</comment>
<dbReference type="GO" id="GO:0015341">
    <property type="term" value="F:zinc efflux antiporter activity"/>
    <property type="evidence" value="ECO:0007669"/>
    <property type="project" value="TreeGrafter"/>
</dbReference>
<feature type="transmembrane region" description="Helical" evidence="17">
    <location>
        <begin position="127"/>
        <end position="147"/>
    </location>
</feature>
<evidence type="ECO:0000256" key="16">
    <source>
        <dbReference type="SAM" id="MobiDB-lite"/>
    </source>
</evidence>
<keyword evidence="7" id="KW-0406">Ion transport</keyword>
<dbReference type="Gene3D" id="1.20.1510.10">
    <property type="entry name" value="Cation efflux protein transmembrane domain"/>
    <property type="match status" value="1"/>
</dbReference>
<name>A0A286GNN3_9PROT</name>
<keyword evidence="9 17" id="KW-0472">Membrane</keyword>
<evidence type="ECO:0000256" key="2">
    <source>
        <dbReference type="ARBA" id="ARBA00010212"/>
    </source>
</evidence>
<keyword evidence="5" id="KW-0410">Iron transport</keyword>
<feature type="transmembrane region" description="Helical" evidence="17">
    <location>
        <begin position="195"/>
        <end position="219"/>
    </location>
</feature>
<evidence type="ECO:0000256" key="3">
    <source>
        <dbReference type="ARBA" id="ARBA00022448"/>
    </source>
</evidence>
<sequence length="333" mass="35992">MSDDLAAAAAAADPRDRAGRLMRRATYAAVGVAFTLIIVKVVAYVLTGSVALLSSLIDSALDTAASVVNLIAVRHALQPADEEHRFGHGKAEPLAGLGQAAFITGSSIFLVIEAVDRFVTPQEVTRGWVGIAVMAFAIVATFGLVAYQKRVVKETNSVAISADSLHYTGDVLINGSVIVSIVLATWFDVPYADPVFALAIAGYLLWNARAIFLSSLDLLMDREFPEEDRERILAIARSHPLARDVHDLRTRSSGQQQFIQLHLELDRDLTLAKAHAIADKVERDIRKAFPHADVIIHQDPVGIVESHHDDLAYGDKELAPGEVPPREGQGRGA</sequence>
<dbReference type="Pfam" id="PF01545">
    <property type="entry name" value="Cation_efflux"/>
    <property type="match status" value="1"/>
</dbReference>
<evidence type="ECO:0000256" key="8">
    <source>
        <dbReference type="ARBA" id="ARBA00022989"/>
    </source>
</evidence>
<comment type="catalytic activity">
    <reaction evidence="11">
        <text>Zn(2+)(in) + H(+)(out) = Zn(2+)(out) + H(+)(in)</text>
        <dbReference type="Rhea" id="RHEA:28839"/>
        <dbReference type="ChEBI" id="CHEBI:15378"/>
        <dbReference type="ChEBI" id="CHEBI:29105"/>
    </reaction>
</comment>
<dbReference type="OrthoDB" id="9806522at2"/>
<evidence type="ECO:0000256" key="13">
    <source>
        <dbReference type="ARBA" id="ARBA00062926"/>
    </source>
</evidence>
<feature type="region of interest" description="Disordered" evidence="16">
    <location>
        <begin position="314"/>
        <end position="333"/>
    </location>
</feature>
<keyword evidence="4" id="KW-1003">Cell membrane</keyword>
<evidence type="ECO:0000256" key="10">
    <source>
        <dbReference type="ARBA" id="ARBA00035584"/>
    </source>
</evidence>
<evidence type="ECO:0000256" key="17">
    <source>
        <dbReference type="SAM" id="Phobius"/>
    </source>
</evidence>
<keyword evidence="6 17" id="KW-0812">Transmembrane</keyword>
<dbReference type="RefSeq" id="WP_097280022.1">
    <property type="nucleotide sequence ID" value="NZ_OCNJ01000006.1"/>
</dbReference>
<accession>A0A286GNN3</accession>
<dbReference type="GO" id="GO:0006882">
    <property type="term" value="P:intracellular zinc ion homeostasis"/>
    <property type="evidence" value="ECO:0007669"/>
    <property type="project" value="TreeGrafter"/>
</dbReference>
<dbReference type="SUPFAM" id="SSF161111">
    <property type="entry name" value="Cation efflux protein transmembrane domain-like"/>
    <property type="match status" value="1"/>
</dbReference>
<dbReference type="EMBL" id="OCNJ01000006">
    <property type="protein sequence ID" value="SOD97138.1"/>
    <property type="molecule type" value="Genomic_DNA"/>
</dbReference>
<evidence type="ECO:0000256" key="6">
    <source>
        <dbReference type="ARBA" id="ARBA00022692"/>
    </source>
</evidence>
<dbReference type="FunFam" id="1.20.1510.10:FF:000001">
    <property type="entry name" value="Ferrous-iron efflux pump FieF"/>
    <property type="match status" value="1"/>
</dbReference>
<keyword evidence="5" id="KW-0408">Iron</keyword>
<dbReference type="InterPro" id="IPR050291">
    <property type="entry name" value="CDF_Transporter"/>
</dbReference>
<evidence type="ECO:0000256" key="7">
    <source>
        <dbReference type="ARBA" id="ARBA00022906"/>
    </source>
</evidence>
<dbReference type="GO" id="GO:0015093">
    <property type="term" value="F:ferrous iron transmembrane transporter activity"/>
    <property type="evidence" value="ECO:0007669"/>
    <property type="project" value="TreeGrafter"/>
</dbReference>
<dbReference type="InterPro" id="IPR027470">
    <property type="entry name" value="Cation_efflux_CTD"/>
</dbReference>
<dbReference type="AlphaFoldDB" id="A0A286GNN3"/>